<dbReference type="EMBL" id="CM056811">
    <property type="protein sequence ID" value="KAJ8634709.1"/>
    <property type="molecule type" value="Genomic_DNA"/>
</dbReference>
<comment type="caution">
    <text evidence="1">The sequence shown here is derived from an EMBL/GenBank/DDBJ whole genome shotgun (WGS) entry which is preliminary data.</text>
</comment>
<protein>
    <submittedName>
        <fullName evidence="1">Uncharacterized protein</fullName>
    </submittedName>
</protein>
<name>A0ACC2LNT7_PERAE</name>
<evidence type="ECO:0000313" key="1">
    <source>
        <dbReference type="EMBL" id="KAJ8634709.1"/>
    </source>
</evidence>
<keyword evidence="2" id="KW-1185">Reference proteome</keyword>
<gene>
    <name evidence="1" type="ORF">MRB53_008976</name>
</gene>
<organism evidence="1 2">
    <name type="scientific">Persea americana</name>
    <name type="common">Avocado</name>
    <dbReference type="NCBI Taxonomy" id="3435"/>
    <lineage>
        <taxon>Eukaryota</taxon>
        <taxon>Viridiplantae</taxon>
        <taxon>Streptophyta</taxon>
        <taxon>Embryophyta</taxon>
        <taxon>Tracheophyta</taxon>
        <taxon>Spermatophyta</taxon>
        <taxon>Magnoliopsida</taxon>
        <taxon>Magnoliidae</taxon>
        <taxon>Laurales</taxon>
        <taxon>Lauraceae</taxon>
        <taxon>Persea</taxon>
    </lineage>
</organism>
<sequence length="100" mass="11422">MKGKDDRTSAGWCHDDHSIYILSSEDQFIVSLSRVMGGVMVIMTQLDSRRLLDCVMAGRGWPGEDRCGERERRRKREESLRKGEMGLRGDRSVFRGDCLA</sequence>
<reference evidence="1 2" key="1">
    <citation type="journal article" date="2022" name="Hortic Res">
        <title>A haplotype resolved chromosomal level avocado genome allows analysis of novel avocado genes.</title>
        <authorList>
            <person name="Nath O."/>
            <person name="Fletcher S.J."/>
            <person name="Hayward A."/>
            <person name="Shaw L.M."/>
            <person name="Masouleh A.K."/>
            <person name="Furtado A."/>
            <person name="Henry R.J."/>
            <person name="Mitter N."/>
        </authorList>
    </citation>
    <scope>NUCLEOTIDE SEQUENCE [LARGE SCALE GENOMIC DNA]</scope>
    <source>
        <strain evidence="2">cv. Hass</strain>
    </source>
</reference>
<dbReference type="Proteomes" id="UP001234297">
    <property type="component" value="Chromosome 3"/>
</dbReference>
<accession>A0ACC2LNT7</accession>
<evidence type="ECO:0000313" key="2">
    <source>
        <dbReference type="Proteomes" id="UP001234297"/>
    </source>
</evidence>
<proteinExistence type="predicted"/>